<dbReference type="EMBL" id="CP076136">
    <property type="protein sequence ID" value="QWG23501.1"/>
    <property type="molecule type" value="Genomic_DNA"/>
</dbReference>
<gene>
    <name evidence="6" type="ORF">KMZ93_00675</name>
</gene>
<proteinExistence type="predicted"/>
<keyword evidence="7" id="KW-1185">Reference proteome</keyword>
<evidence type="ECO:0000313" key="7">
    <source>
        <dbReference type="Proteomes" id="UP000676951"/>
    </source>
</evidence>
<accession>A0A975NZ93</accession>
<organism evidence="6 7">
    <name type="scientific">Bradyrhizobium sediminis</name>
    <dbReference type="NCBI Taxonomy" id="2840469"/>
    <lineage>
        <taxon>Bacteria</taxon>
        <taxon>Pseudomonadati</taxon>
        <taxon>Pseudomonadota</taxon>
        <taxon>Alphaproteobacteria</taxon>
        <taxon>Hyphomicrobiales</taxon>
        <taxon>Nitrobacteraceae</taxon>
        <taxon>Bradyrhizobium</taxon>
    </lineage>
</organism>
<dbReference type="GO" id="GO:0030313">
    <property type="term" value="C:cell envelope"/>
    <property type="evidence" value="ECO:0007669"/>
    <property type="project" value="UniProtKB-SubCell"/>
</dbReference>
<dbReference type="Gene3D" id="1.10.287.470">
    <property type="entry name" value="Helix hairpin bin"/>
    <property type="match status" value="1"/>
</dbReference>
<dbReference type="PANTHER" id="PTHR32347:SF29">
    <property type="entry name" value="UPF0194 MEMBRANE PROTEIN YBHG"/>
    <property type="match status" value="1"/>
</dbReference>
<evidence type="ECO:0000256" key="3">
    <source>
        <dbReference type="SAM" id="Coils"/>
    </source>
</evidence>
<dbReference type="AlphaFoldDB" id="A0A975NZ93"/>
<evidence type="ECO:0000256" key="1">
    <source>
        <dbReference type="ARBA" id="ARBA00004196"/>
    </source>
</evidence>
<dbReference type="Gene3D" id="2.40.420.20">
    <property type="match status" value="1"/>
</dbReference>
<dbReference type="InterPro" id="IPR050465">
    <property type="entry name" value="UPF0194_transport"/>
</dbReference>
<sequence>MRVNWLKRTAWILGLALVLGGLAWFAWPRPVAVDLAAVTRGKLAVTVDDEGKTRVRHIYTVSAPIAGKVLRISRPFGDHGISRHVGDVVTADETVVAVMQPMTPGFIDVRSREELEAAVASADAAVKQAEADTRRLQAALDFSRTELQRAQALARTQTISTQALDKAKFEVETSEAALISAKAQLEVRQFTRTSLAARLIDPMNRTAPANPACCVQIKAPVTGRILRIIQDSEAVVQAGTPLIDIGDPADLEVVADLLSTDAVQIMVGAPVRIDGWGGAPMQGRVARVDPAGFVKVSALGIEEQRVRTTIEFTDPPDTWSRLGHDYRVIVHVTVWNAEDVLRVPVGALFRQGDDWAVFAVKDGRTSPTVVTIGHRNGRMAEVLSGLSAGHRVILHPSDRIRKGAPVSEREGG</sequence>
<dbReference type="RefSeq" id="WP_215604253.1">
    <property type="nucleotide sequence ID" value="NZ_CP076136.1"/>
</dbReference>
<evidence type="ECO:0000259" key="4">
    <source>
        <dbReference type="Pfam" id="PF25876"/>
    </source>
</evidence>
<reference evidence="6 7" key="1">
    <citation type="submission" date="2021-06" db="EMBL/GenBank/DDBJ databases">
        <title>Bradyrhizobium sp. S2-11-4 Genome sequencing.</title>
        <authorList>
            <person name="Jin L."/>
        </authorList>
    </citation>
    <scope>NUCLEOTIDE SEQUENCE [LARGE SCALE GENOMIC DNA]</scope>
    <source>
        <strain evidence="6 7">S2-11-4</strain>
    </source>
</reference>
<feature type="domain" description="YknX-like C-terminal permuted SH3-like" evidence="5">
    <location>
        <begin position="340"/>
        <end position="407"/>
    </location>
</feature>
<feature type="domain" description="Multidrug resistance protein MdtA-like alpha-helical hairpin" evidence="4">
    <location>
        <begin position="127"/>
        <end position="186"/>
    </location>
</feature>
<protein>
    <submittedName>
        <fullName evidence="6">HlyD family efflux transporter periplasmic adaptor subunit</fullName>
    </submittedName>
</protein>
<dbReference type="InterPro" id="IPR058637">
    <property type="entry name" value="YknX-like_C"/>
</dbReference>
<evidence type="ECO:0000259" key="5">
    <source>
        <dbReference type="Pfam" id="PF25989"/>
    </source>
</evidence>
<name>A0A975NZ93_9BRAD</name>
<comment type="subcellular location">
    <subcellularLocation>
        <location evidence="1">Cell envelope</location>
    </subcellularLocation>
</comment>
<dbReference type="Proteomes" id="UP000676951">
    <property type="component" value="Chromosome"/>
</dbReference>
<dbReference type="PANTHER" id="PTHR32347">
    <property type="entry name" value="EFFLUX SYSTEM COMPONENT YKNX-RELATED"/>
    <property type="match status" value="1"/>
</dbReference>
<dbReference type="Pfam" id="PF25876">
    <property type="entry name" value="HH_MFP_RND"/>
    <property type="match status" value="1"/>
</dbReference>
<evidence type="ECO:0000256" key="2">
    <source>
        <dbReference type="ARBA" id="ARBA00023054"/>
    </source>
</evidence>
<feature type="coiled-coil region" evidence="3">
    <location>
        <begin position="112"/>
        <end position="146"/>
    </location>
</feature>
<evidence type="ECO:0000313" key="6">
    <source>
        <dbReference type="EMBL" id="QWG23501.1"/>
    </source>
</evidence>
<keyword evidence="2 3" id="KW-0175">Coiled coil</keyword>
<dbReference type="Pfam" id="PF25989">
    <property type="entry name" value="YknX_C"/>
    <property type="match status" value="1"/>
</dbReference>
<dbReference type="Gene3D" id="2.40.30.170">
    <property type="match status" value="1"/>
</dbReference>
<dbReference type="SUPFAM" id="SSF56954">
    <property type="entry name" value="Outer membrane efflux proteins (OEP)"/>
    <property type="match status" value="1"/>
</dbReference>
<dbReference type="InterPro" id="IPR058624">
    <property type="entry name" value="MdtA-like_HH"/>
</dbReference>